<evidence type="ECO:0000259" key="1">
    <source>
        <dbReference type="PROSITE" id="PS50181"/>
    </source>
</evidence>
<dbReference type="InterPro" id="IPR001810">
    <property type="entry name" value="F-box_dom"/>
</dbReference>
<sequence>MALAISRGDKISALPDSILLHILSFLHFKTVVATSILFRRWRNLWHSAPTVDLDDALFLGKEELFIRFAYAVMLSRDLTQPILKFRLKAQHSSYAQCDVNSWVNSAIERKVETIELSFSINSAIKLSIGILTCATLVVLKLENINVDRILTVHLPALKTLCMNWVSFAKSEYREKILSGCPNIHHLQITGSSLLWLRSYPLHTRTFRRLIHVDLSHYNCNWLLILRLLNSCPLLQNLVVTKVISGTKEFDLQHNRYPVPRCLSSHLRSCTLKNFDGTEVGIQFATYIMQNTSVIKTMTICCPITSYLK</sequence>
<evidence type="ECO:0000313" key="3">
    <source>
        <dbReference type="Proteomes" id="UP001341840"/>
    </source>
</evidence>
<organism evidence="2 3">
    <name type="scientific">Stylosanthes scabra</name>
    <dbReference type="NCBI Taxonomy" id="79078"/>
    <lineage>
        <taxon>Eukaryota</taxon>
        <taxon>Viridiplantae</taxon>
        <taxon>Streptophyta</taxon>
        <taxon>Embryophyta</taxon>
        <taxon>Tracheophyta</taxon>
        <taxon>Spermatophyta</taxon>
        <taxon>Magnoliopsida</taxon>
        <taxon>eudicotyledons</taxon>
        <taxon>Gunneridae</taxon>
        <taxon>Pentapetalae</taxon>
        <taxon>rosids</taxon>
        <taxon>fabids</taxon>
        <taxon>Fabales</taxon>
        <taxon>Fabaceae</taxon>
        <taxon>Papilionoideae</taxon>
        <taxon>50 kb inversion clade</taxon>
        <taxon>dalbergioids sensu lato</taxon>
        <taxon>Dalbergieae</taxon>
        <taxon>Pterocarpus clade</taxon>
        <taxon>Stylosanthes</taxon>
    </lineage>
</organism>
<dbReference type="PANTHER" id="PTHR31900:SF34">
    <property type="entry name" value="EMB|CAB62440.1-RELATED"/>
    <property type="match status" value="1"/>
</dbReference>
<accession>A0ABU6Q4X3</accession>
<dbReference type="Pfam" id="PF24758">
    <property type="entry name" value="LRR_At5g56370"/>
    <property type="match status" value="1"/>
</dbReference>
<dbReference type="PROSITE" id="PS50181">
    <property type="entry name" value="FBOX"/>
    <property type="match status" value="1"/>
</dbReference>
<dbReference type="EMBL" id="JASCZI010000018">
    <property type="protein sequence ID" value="MED6106838.1"/>
    <property type="molecule type" value="Genomic_DNA"/>
</dbReference>
<dbReference type="InterPro" id="IPR006566">
    <property type="entry name" value="FBD"/>
</dbReference>
<gene>
    <name evidence="2" type="ORF">PIB30_008225</name>
</gene>
<dbReference type="Gene3D" id="3.80.10.10">
    <property type="entry name" value="Ribonuclease Inhibitor"/>
    <property type="match status" value="1"/>
</dbReference>
<dbReference type="Pfam" id="PF00646">
    <property type="entry name" value="F-box"/>
    <property type="match status" value="1"/>
</dbReference>
<dbReference type="InterPro" id="IPR055411">
    <property type="entry name" value="LRR_FXL15/At3g58940/PEG3-like"/>
</dbReference>
<evidence type="ECO:0000313" key="2">
    <source>
        <dbReference type="EMBL" id="MED6106838.1"/>
    </source>
</evidence>
<dbReference type="InterPro" id="IPR036047">
    <property type="entry name" value="F-box-like_dom_sf"/>
</dbReference>
<dbReference type="Proteomes" id="UP001341840">
    <property type="component" value="Unassembled WGS sequence"/>
</dbReference>
<dbReference type="CDD" id="cd22160">
    <property type="entry name" value="F-box_AtFBL13-like"/>
    <property type="match status" value="1"/>
</dbReference>
<feature type="domain" description="F-box" evidence="1">
    <location>
        <begin position="8"/>
        <end position="44"/>
    </location>
</feature>
<comment type="caution">
    <text evidence="2">The sequence shown here is derived from an EMBL/GenBank/DDBJ whole genome shotgun (WGS) entry which is preliminary data.</text>
</comment>
<dbReference type="Gene3D" id="1.20.1280.50">
    <property type="match status" value="1"/>
</dbReference>
<dbReference type="InterPro" id="IPR050232">
    <property type="entry name" value="FBL13/AtMIF1-like"/>
</dbReference>
<dbReference type="InterPro" id="IPR053781">
    <property type="entry name" value="F-box_AtFBL13-like"/>
</dbReference>
<reference evidence="2 3" key="1">
    <citation type="journal article" date="2023" name="Plants (Basel)">
        <title>Bridging the Gap: Combining Genomics and Transcriptomics Approaches to Understand Stylosanthes scabra, an Orphan Legume from the Brazilian Caatinga.</title>
        <authorList>
            <person name="Ferreira-Neto J.R.C."/>
            <person name="da Silva M.D."/>
            <person name="Binneck E."/>
            <person name="de Melo N.F."/>
            <person name="da Silva R.H."/>
            <person name="de Melo A.L.T.M."/>
            <person name="Pandolfi V."/>
            <person name="Bustamante F.O."/>
            <person name="Brasileiro-Vidal A.C."/>
            <person name="Benko-Iseppon A.M."/>
        </authorList>
    </citation>
    <scope>NUCLEOTIDE SEQUENCE [LARGE SCALE GENOMIC DNA]</scope>
    <source>
        <tissue evidence="2">Leaves</tissue>
    </source>
</reference>
<protein>
    <recommendedName>
        <fullName evidence="1">F-box domain-containing protein</fullName>
    </recommendedName>
</protein>
<keyword evidence="3" id="KW-1185">Reference proteome</keyword>
<dbReference type="Pfam" id="PF08387">
    <property type="entry name" value="FBD"/>
    <property type="match status" value="1"/>
</dbReference>
<dbReference type="SMART" id="SM00256">
    <property type="entry name" value="FBOX"/>
    <property type="match status" value="1"/>
</dbReference>
<proteinExistence type="predicted"/>
<dbReference type="PANTHER" id="PTHR31900">
    <property type="entry name" value="F-BOX/RNI SUPERFAMILY PROTEIN-RELATED"/>
    <property type="match status" value="1"/>
</dbReference>
<dbReference type="SUPFAM" id="SSF81383">
    <property type="entry name" value="F-box domain"/>
    <property type="match status" value="1"/>
</dbReference>
<name>A0ABU6Q4X3_9FABA</name>
<dbReference type="SUPFAM" id="SSF52047">
    <property type="entry name" value="RNI-like"/>
    <property type="match status" value="1"/>
</dbReference>
<dbReference type="InterPro" id="IPR032675">
    <property type="entry name" value="LRR_dom_sf"/>
</dbReference>